<feature type="compositionally biased region" description="Basic and acidic residues" evidence="1">
    <location>
        <begin position="11"/>
        <end position="44"/>
    </location>
</feature>
<dbReference type="Proteomes" id="UP000008087">
    <property type="component" value="Chromosome"/>
</dbReference>
<name>E8PQI3_THESS</name>
<gene>
    <name evidence="2" type="ordered locus">TSC_c24220</name>
</gene>
<protein>
    <submittedName>
        <fullName evidence="2">High mobility group protein HMG-I/HMG-Y</fullName>
    </submittedName>
</protein>
<reference evidence="3" key="1">
    <citation type="submission" date="2010-03" db="EMBL/GenBank/DDBJ databases">
        <title>The genome sequence of Thermus scotoductus SA-01.</title>
        <authorList>
            <person name="Gounder K."/>
            <person name="Liesegang H."/>
            <person name="Brzuszkiewicz E."/>
            <person name="Wollherr A."/>
            <person name="Daniel R."/>
            <person name="Gottschalk G."/>
            <person name="van Heerden E."/>
            <person name="Litthauer D."/>
        </authorList>
    </citation>
    <scope>NUCLEOTIDE SEQUENCE [LARGE SCALE GENOMIC DNA]</scope>
    <source>
        <strain evidence="3">ATCC 700910 / SA-01</strain>
    </source>
</reference>
<dbReference type="STRING" id="743525.TSC_c24220"/>
<dbReference type="EMBL" id="CP001962">
    <property type="protein sequence ID" value="ADW23022.1"/>
    <property type="molecule type" value="Genomic_DNA"/>
</dbReference>
<reference evidence="2 3" key="2">
    <citation type="journal article" date="2011" name="BMC Genomics">
        <title>Sequence of the hyperplastic genome of the naturally competent Thermus scotoductus SA-01.</title>
        <authorList>
            <person name="Gounder K."/>
            <person name="Brzuszkiewicz E."/>
            <person name="Liesegang H."/>
            <person name="Wollherr A."/>
            <person name="Daniel R."/>
            <person name="Gottschalk G."/>
            <person name="Reva O."/>
            <person name="Kumwenda B."/>
            <person name="Srivastava M."/>
            <person name="Bricio C."/>
            <person name="Berenguer J."/>
            <person name="van Heerden E."/>
            <person name="Litthauer D."/>
        </authorList>
    </citation>
    <scope>NUCLEOTIDE SEQUENCE [LARGE SCALE GENOMIC DNA]</scope>
    <source>
        <strain evidence="3">ATCC 700910 / SA-01</strain>
    </source>
</reference>
<evidence type="ECO:0000313" key="2">
    <source>
        <dbReference type="EMBL" id="ADW23022.1"/>
    </source>
</evidence>
<evidence type="ECO:0000256" key="1">
    <source>
        <dbReference type="SAM" id="MobiDB-lite"/>
    </source>
</evidence>
<proteinExistence type="predicted"/>
<dbReference type="RefSeq" id="WP_015718282.1">
    <property type="nucleotide sequence ID" value="NC_014974.1"/>
</dbReference>
<dbReference type="HOGENOM" id="CLU_2995222_0_0_0"/>
<dbReference type="KEGG" id="tsc:TSC_c24220"/>
<accession>E8PQI3</accession>
<organism evidence="2 3">
    <name type="scientific">Thermus scotoductus (strain ATCC 700910 / SA-01)</name>
    <dbReference type="NCBI Taxonomy" id="743525"/>
    <lineage>
        <taxon>Bacteria</taxon>
        <taxon>Thermotogati</taxon>
        <taxon>Deinococcota</taxon>
        <taxon>Deinococci</taxon>
        <taxon>Thermales</taxon>
        <taxon>Thermaceae</taxon>
        <taxon>Thermus</taxon>
    </lineage>
</organism>
<evidence type="ECO:0000313" key="3">
    <source>
        <dbReference type="Proteomes" id="UP000008087"/>
    </source>
</evidence>
<dbReference type="AlphaFoldDB" id="E8PQI3"/>
<feature type="region of interest" description="Disordered" evidence="1">
    <location>
        <begin position="1"/>
        <end position="57"/>
    </location>
</feature>
<sequence length="57" mass="6003">MGGSKKPASQRQEEGGKRRGPKRPDEVADPKNGDNRPRPGKIEESADAARGVPAPPA</sequence>